<dbReference type="KEGG" id="nav:JQS30_15930"/>
<dbReference type="Pfam" id="PF08241">
    <property type="entry name" value="Methyltransf_11"/>
    <property type="match status" value="1"/>
</dbReference>
<dbReference type="PANTHER" id="PTHR43861:SF1">
    <property type="entry name" value="TRANS-ACONITATE 2-METHYLTRANSFERASE"/>
    <property type="match status" value="1"/>
</dbReference>
<reference evidence="2" key="1">
    <citation type="submission" date="2021-02" db="EMBL/GenBank/DDBJ databases">
        <title>Natronoglycomyces albus gen. nov., sp. nov, a haloalkaliphilic actinobacterium from a soda solonchak soil.</title>
        <authorList>
            <person name="Sorokin D.Y."/>
            <person name="Khijniak T.V."/>
            <person name="Zakharycheva A.P."/>
            <person name="Boueva O.V."/>
            <person name="Ariskina E.V."/>
            <person name="Hahnke R.L."/>
            <person name="Bunk B."/>
            <person name="Sproer C."/>
            <person name="Schumann P."/>
            <person name="Evtushenko L.I."/>
            <person name="Kublanov I.V."/>
        </authorList>
    </citation>
    <scope>NUCLEOTIDE SEQUENCE</scope>
    <source>
        <strain evidence="2">DSM 106290</strain>
    </source>
</reference>
<keyword evidence="2" id="KW-0489">Methyltransferase</keyword>
<dbReference type="InterPro" id="IPR013216">
    <property type="entry name" value="Methyltransf_11"/>
</dbReference>
<feature type="domain" description="Methyltransferase type 11" evidence="1">
    <location>
        <begin position="48"/>
        <end position="141"/>
    </location>
</feature>
<keyword evidence="2" id="KW-0808">Transferase</keyword>
<evidence type="ECO:0000313" key="2">
    <source>
        <dbReference type="EMBL" id="QSB05222.1"/>
    </source>
</evidence>
<protein>
    <submittedName>
        <fullName evidence="2">Class I SAM-dependent methyltransferase</fullName>
    </submittedName>
</protein>
<name>A0A895XN66_9ACTN</name>
<dbReference type="AlphaFoldDB" id="A0A895XN66"/>
<accession>A0A895XN66</accession>
<dbReference type="GO" id="GO:0008757">
    <property type="term" value="F:S-adenosylmethionine-dependent methyltransferase activity"/>
    <property type="evidence" value="ECO:0007669"/>
    <property type="project" value="InterPro"/>
</dbReference>
<dbReference type="RefSeq" id="WP_213171224.1">
    <property type="nucleotide sequence ID" value="NZ_CP070496.1"/>
</dbReference>
<dbReference type="EMBL" id="CP070496">
    <property type="protein sequence ID" value="QSB05222.1"/>
    <property type="molecule type" value="Genomic_DNA"/>
</dbReference>
<evidence type="ECO:0000259" key="1">
    <source>
        <dbReference type="Pfam" id="PF08241"/>
    </source>
</evidence>
<gene>
    <name evidence="2" type="ORF">JQS30_15930</name>
</gene>
<dbReference type="CDD" id="cd02440">
    <property type="entry name" value="AdoMet_MTases"/>
    <property type="match status" value="1"/>
</dbReference>
<dbReference type="Proteomes" id="UP000662939">
    <property type="component" value="Chromosome"/>
</dbReference>
<evidence type="ECO:0000313" key="3">
    <source>
        <dbReference type="Proteomes" id="UP000662939"/>
    </source>
</evidence>
<sequence length="234" mass="26061">MSIHRDTAYHGDFGDAFAAHAEAGPYNAHIDRPAMISLAGDVKDARILDVGCGAGHYAAALSARGATVLGVDGSESLLSHARARTGNEVELRRHDLERPFEFLEDSTFDMVLCALVYHHVRARKQLLAEFFRVLRPGGSLLMSTTHPAADWKHFGDSYFSHQWVDLAFAEGKYALHFQRMTFETWFGELLGAGFALEELTEPRPTASLRDQDPAAFEKLNQRPSFVAARFRRPS</sequence>
<proteinExistence type="predicted"/>
<organism evidence="2 3">
    <name type="scientific">Natronoglycomyces albus</name>
    <dbReference type="NCBI Taxonomy" id="2811108"/>
    <lineage>
        <taxon>Bacteria</taxon>
        <taxon>Bacillati</taxon>
        <taxon>Actinomycetota</taxon>
        <taxon>Actinomycetes</taxon>
        <taxon>Glycomycetales</taxon>
        <taxon>Glycomycetaceae</taxon>
        <taxon>Natronoglycomyces</taxon>
    </lineage>
</organism>
<keyword evidence="3" id="KW-1185">Reference proteome</keyword>
<dbReference type="InterPro" id="IPR029063">
    <property type="entry name" value="SAM-dependent_MTases_sf"/>
</dbReference>
<dbReference type="SUPFAM" id="SSF53335">
    <property type="entry name" value="S-adenosyl-L-methionine-dependent methyltransferases"/>
    <property type="match status" value="1"/>
</dbReference>
<dbReference type="PANTHER" id="PTHR43861">
    <property type="entry name" value="TRANS-ACONITATE 2-METHYLTRANSFERASE-RELATED"/>
    <property type="match status" value="1"/>
</dbReference>
<dbReference type="GO" id="GO:0032259">
    <property type="term" value="P:methylation"/>
    <property type="evidence" value="ECO:0007669"/>
    <property type="project" value="UniProtKB-KW"/>
</dbReference>
<dbReference type="Gene3D" id="3.40.50.150">
    <property type="entry name" value="Vaccinia Virus protein VP39"/>
    <property type="match status" value="1"/>
</dbReference>